<dbReference type="InterPro" id="IPR011889">
    <property type="entry name" value="Liste_lipo_26"/>
</dbReference>
<name>A0A511QCN9_9VIBR</name>
<dbReference type="NCBIfam" id="TIGR02167">
    <property type="entry name" value="Liste_lipo_26"/>
    <property type="match status" value="4"/>
</dbReference>
<dbReference type="RefSeq" id="WP_158000788.1">
    <property type="nucleotide sequence ID" value="NZ_BAOJ01000095.1"/>
</dbReference>
<organism evidence="1 2">
    <name type="scientific">Vibrio sagamiensis NBRC 104589</name>
    <dbReference type="NCBI Taxonomy" id="1219064"/>
    <lineage>
        <taxon>Bacteria</taxon>
        <taxon>Pseudomonadati</taxon>
        <taxon>Pseudomonadota</taxon>
        <taxon>Gammaproteobacteria</taxon>
        <taxon>Vibrionales</taxon>
        <taxon>Vibrionaceae</taxon>
        <taxon>Vibrio</taxon>
    </lineage>
</organism>
<dbReference type="AlphaFoldDB" id="A0A511QCN9"/>
<accession>A0A511QCN9</accession>
<protein>
    <recommendedName>
        <fullName evidence="3">Lipoprotein</fullName>
    </recommendedName>
</protein>
<evidence type="ECO:0000313" key="2">
    <source>
        <dbReference type="Proteomes" id="UP000321922"/>
    </source>
</evidence>
<evidence type="ECO:0000313" key="1">
    <source>
        <dbReference type="EMBL" id="GEM75060.1"/>
    </source>
</evidence>
<dbReference type="EMBL" id="BJXJ01000009">
    <property type="protein sequence ID" value="GEM75060.1"/>
    <property type="molecule type" value="Genomic_DNA"/>
</dbReference>
<comment type="caution">
    <text evidence="1">The sequence shown here is derived from an EMBL/GenBank/DDBJ whole genome shotgun (WGS) entry which is preliminary data.</text>
</comment>
<proteinExistence type="predicted"/>
<dbReference type="Proteomes" id="UP000321922">
    <property type="component" value="Unassembled WGS sequence"/>
</dbReference>
<dbReference type="Pfam" id="PF03382">
    <property type="entry name" value="DUF285"/>
    <property type="match status" value="2"/>
</dbReference>
<keyword evidence="2" id="KW-1185">Reference proteome</keyword>
<sequence>MNNMYKSWLFFLTLLPLLNGCDDEGAFEVASPNYVVSVISNQGGEIFHEKDTVKSGALYHFEVSPNAGYKISNVAILSGDCRIVPSIRFIDNKTIAYTVDSIESDCNIDVEFQSFLTTPPSTLPESVSNSVYINVGTPSGSFSLPESNKEFQSTHFYPPKGLVNEFLITPDEGYRLRDVYVAGERQCTLDRNFNSDSGTSIGYAVSSASGRCNITINFEEENPDIDNPSISNTVSVKVISEHNSGGFTFSKGGEQVENAKVHPENDTTIPLWFVAKKGYQLDNISISQGAYECKLSTSDNALDSSKEYIIDFEQGNCELLIEFKKIQQSPSYKISFITEGNGIISPRPFVVQSGEKASFSVIPDFGSRIVDVKGDGTCDAFQKERIINSYEESHFITSDINNDCTIIVSLENFYEVVVSASDNGTVEIVDMNANNSSGTNSVNVSSAQSVSFITKPEEGYIVDKISSSDLKECTYNKQSADNHFNTGEISRDCYYQVDFVKKEEPSDLTCNGNFFSIIDPEWSNNPPKDTPTLIVNDATIRNKLALDLLEAGLVKFETSCVTDMSKLFVAHRNFNQDISDWETKNVKDMSVMFLGSQEFDQDIGSWDTSSVTDMTGMFIGARKFNQNIGSWDTSNVVKMNGMFHEAPKFNSDLNQWNTKNVETMSQMFYSAFDFDGDISSWDVSNVKDTSNMFHGSSFNRDISGWNTENIHNMSHMFYGAKRFQSELNDWDTGNVTDMTSMFEGATLFNSDISKWDTSEVITMSSMFLNAASFDQDINTDKSNSYWVTSKVEDMEKMFQDASQFNGVVSNWDTSSVTNMDRMFYRADLFNQDLHLWNVSQVKSHNSFSSGSQLTDEHLPKW</sequence>
<gene>
    <name evidence="1" type="ORF">VSA01S_11720</name>
</gene>
<reference evidence="1 2" key="1">
    <citation type="submission" date="2019-07" db="EMBL/GenBank/DDBJ databases">
        <title>Whole genome shotgun sequence of Vibrio sagamiensis NBRC 104589.</title>
        <authorList>
            <person name="Hosoyama A."/>
            <person name="Uohara A."/>
            <person name="Ohji S."/>
            <person name="Ichikawa N."/>
        </authorList>
    </citation>
    <scope>NUCLEOTIDE SEQUENCE [LARGE SCALE GENOMIC DNA]</scope>
    <source>
        <strain evidence="1 2">NBRC 104589</strain>
    </source>
</reference>
<dbReference type="InterPro" id="IPR005046">
    <property type="entry name" value="DUF285"/>
</dbReference>
<evidence type="ECO:0008006" key="3">
    <source>
        <dbReference type="Google" id="ProtNLM"/>
    </source>
</evidence>